<dbReference type="Proteomes" id="UP000078468">
    <property type="component" value="Chromosome"/>
</dbReference>
<dbReference type="KEGG" id="spav:Spa2297_19785"/>
<accession>A0A191V244</accession>
<proteinExistence type="predicted"/>
<dbReference type="AlphaFoldDB" id="A0A191V244"/>
<gene>
    <name evidence="1" type="ORF">Spa2297_19785</name>
</gene>
<name>A0A191V244_9ACTN</name>
<protein>
    <submittedName>
        <fullName evidence="1">Uncharacterized protein</fullName>
    </submittedName>
</protein>
<dbReference type="GeneID" id="91307133"/>
<evidence type="ECO:0000313" key="2">
    <source>
        <dbReference type="Proteomes" id="UP000078468"/>
    </source>
</evidence>
<organism evidence="1 2">
    <name type="scientific">Streptomyces parvulus</name>
    <dbReference type="NCBI Taxonomy" id="146923"/>
    <lineage>
        <taxon>Bacteria</taxon>
        <taxon>Bacillati</taxon>
        <taxon>Actinomycetota</taxon>
        <taxon>Actinomycetes</taxon>
        <taxon>Kitasatosporales</taxon>
        <taxon>Streptomycetaceae</taxon>
        <taxon>Streptomyces</taxon>
    </lineage>
</organism>
<sequence>MVDVSAELVRLTDLDELTGPAAAAVLDAAGWEGGRANPATEWVTSWRRGDAHAWIQGDGPSVQVEFTVWHRDVEEEWPDPDTYIDDLYDAASAELPGLVAQLESGPLGARLESSEEDLTDGADYIDHTAWRVSGKVVLAGVKHDDTDVPVQLVVVVRDYGAGAEDDGGEWL</sequence>
<reference evidence="1 2" key="1">
    <citation type="submission" date="2016-05" db="EMBL/GenBank/DDBJ databases">
        <title>Non-Contiguous Finished Genome Sequence of Streptomyces parvulus 2297 Integrated Site-Specifically with Actinophage R4.</title>
        <authorList>
            <person name="Nishizawa T."/>
            <person name="Miura T."/>
            <person name="Harada C."/>
            <person name="Guo Y."/>
            <person name="Narisawa K."/>
            <person name="Ohta H."/>
            <person name="Takahashi H."/>
            <person name="Shirai M."/>
        </authorList>
    </citation>
    <scope>NUCLEOTIDE SEQUENCE [LARGE SCALE GENOMIC DNA]</scope>
    <source>
        <strain evidence="1 2">2297</strain>
    </source>
</reference>
<dbReference type="EMBL" id="CP015866">
    <property type="protein sequence ID" value="ANJ09002.1"/>
    <property type="molecule type" value="Genomic_DNA"/>
</dbReference>
<evidence type="ECO:0000313" key="1">
    <source>
        <dbReference type="EMBL" id="ANJ09002.1"/>
    </source>
</evidence>
<dbReference type="RefSeq" id="WP_064729354.1">
    <property type="nucleotide sequence ID" value="NZ_BMRX01000009.1"/>
</dbReference>